<organism evidence="2 3">
    <name type="scientific">Phytophthora rubi</name>
    <dbReference type="NCBI Taxonomy" id="129364"/>
    <lineage>
        <taxon>Eukaryota</taxon>
        <taxon>Sar</taxon>
        <taxon>Stramenopiles</taxon>
        <taxon>Oomycota</taxon>
        <taxon>Peronosporomycetes</taxon>
        <taxon>Peronosporales</taxon>
        <taxon>Peronosporaceae</taxon>
        <taxon>Phytophthora</taxon>
    </lineage>
</organism>
<dbReference type="PANTHER" id="PTHR40866">
    <property type="entry name" value="BED-TYPE DOMAIN-CONTAINING PROTEIN"/>
    <property type="match status" value="1"/>
</dbReference>
<dbReference type="PANTHER" id="PTHR40866:SF1">
    <property type="entry name" value="BED-TYPE DOMAIN-CONTAINING PROTEIN"/>
    <property type="match status" value="1"/>
</dbReference>
<dbReference type="EMBL" id="QXFT01002120">
    <property type="protein sequence ID" value="KAE9303564.1"/>
    <property type="molecule type" value="Genomic_DNA"/>
</dbReference>
<protein>
    <submittedName>
        <fullName evidence="2">Uncharacterized protein</fullName>
    </submittedName>
</protein>
<evidence type="ECO:0000313" key="4">
    <source>
        <dbReference type="Proteomes" id="UP000435112"/>
    </source>
</evidence>
<dbReference type="EMBL" id="QXFU01002087">
    <property type="protein sequence ID" value="KAE8990655.1"/>
    <property type="molecule type" value="Genomic_DNA"/>
</dbReference>
<dbReference type="Proteomes" id="UP000434957">
    <property type="component" value="Unassembled WGS sequence"/>
</dbReference>
<gene>
    <name evidence="1" type="ORF">PR002_g21098</name>
    <name evidence="2" type="ORF">PR003_g21977</name>
</gene>
<evidence type="ECO:0000313" key="3">
    <source>
        <dbReference type="Proteomes" id="UP000434957"/>
    </source>
</evidence>
<dbReference type="Proteomes" id="UP000435112">
    <property type="component" value="Unassembled WGS sequence"/>
</dbReference>
<sequence>MQTPGTGCSSLLSHMVTQHPNYLTEMATDGRTERVSIESFGFVSEAEGHLYRWMCWVVVRNLPLCEVVDPLTWEMSRLRPTCSKTFKGKMQVVPCKLGKYIEEEMEESFGVLLGGWTHGSTHYGAVFRLYMFNGTLQRRLLSMSPLDDGSQTADVQIDHFKRVLDLYNKVLRMVLFIVHGPRDCDHDLRAADRLLEPPAQFDSACVS</sequence>
<name>A0A6A4DHY9_9STRA</name>
<dbReference type="OrthoDB" id="102431at2759"/>
<evidence type="ECO:0000313" key="2">
    <source>
        <dbReference type="EMBL" id="KAE9303564.1"/>
    </source>
</evidence>
<accession>A0A6A4DHY9</accession>
<reference evidence="2 3" key="1">
    <citation type="submission" date="2018-08" db="EMBL/GenBank/DDBJ databases">
        <title>Genomic investigation of the strawberry pathogen Phytophthora fragariae indicates pathogenicity is determined by transcriptional variation in three key races.</title>
        <authorList>
            <person name="Adams T.M."/>
            <person name="Armitage A.D."/>
            <person name="Sobczyk M.K."/>
            <person name="Bates H.J."/>
            <person name="Dunwell J.M."/>
            <person name="Nellist C.F."/>
            <person name="Harrison R.J."/>
        </authorList>
    </citation>
    <scope>NUCLEOTIDE SEQUENCE [LARGE SCALE GENOMIC DNA]</scope>
    <source>
        <strain evidence="1 4">SCRP324</strain>
        <strain evidence="2 3">SCRP333</strain>
    </source>
</reference>
<evidence type="ECO:0000313" key="1">
    <source>
        <dbReference type="EMBL" id="KAE8990655.1"/>
    </source>
</evidence>
<keyword evidence="3" id="KW-1185">Reference proteome</keyword>
<dbReference type="AlphaFoldDB" id="A0A6A4DHY9"/>
<proteinExistence type="predicted"/>
<comment type="caution">
    <text evidence="2">The sequence shown here is derived from an EMBL/GenBank/DDBJ whole genome shotgun (WGS) entry which is preliminary data.</text>
</comment>